<evidence type="ECO:0000256" key="9">
    <source>
        <dbReference type="SAM" id="MobiDB-lite"/>
    </source>
</evidence>
<dbReference type="FunFam" id="3.40.1160.10:FF:000004">
    <property type="entry name" value="Acetylglutamate kinase"/>
    <property type="match status" value="1"/>
</dbReference>
<keyword evidence="6" id="KW-0547">Nucleotide-binding</keyword>
<dbReference type="GO" id="GO:0005737">
    <property type="term" value="C:cytoplasm"/>
    <property type="evidence" value="ECO:0007669"/>
    <property type="project" value="InterPro"/>
</dbReference>
<comment type="pathway">
    <text evidence="1">Amino-acid biosynthesis; L-arginine biosynthesis; N(2)-acetyl-L-ornithine from L-glutamate: step 2/4.</text>
</comment>
<dbReference type="PANTHER" id="PTHR23342">
    <property type="entry name" value="N-ACETYLGLUTAMATE SYNTHASE"/>
    <property type="match status" value="1"/>
</dbReference>
<comment type="caution">
    <text evidence="11">The sequence shown here is derived from an EMBL/GenBank/DDBJ whole genome shotgun (WGS) entry which is preliminary data.</text>
</comment>
<evidence type="ECO:0000256" key="6">
    <source>
        <dbReference type="ARBA" id="ARBA00022741"/>
    </source>
</evidence>
<evidence type="ECO:0000256" key="5">
    <source>
        <dbReference type="ARBA" id="ARBA00022679"/>
    </source>
</evidence>
<reference evidence="11" key="2">
    <citation type="submission" date="2021-04" db="EMBL/GenBank/DDBJ databases">
        <authorList>
            <person name="Podell S."/>
        </authorList>
    </citation>
    <scope>NUCLEOTIDE SEQUENCE</scope>
    <source>
        <strain evidence="11">Hildebrandi</strain>
    </source>
</reference>
<evidence type="ECO:0000256" key="1">
    <source>
        <dbReference type="ARBA" id="ARBA00004828"/>
    </source>
</evidence>
<protein>
    <recommendedName>
        <fullName evidence="2">acetylglutamate kinase</fullName>
        <ecNumber evidence="2">2.7.2.8</ecNumber>
    </recommendedName>
</protein>
<dbReference type="AlphaFoldDB" id="A0A9K3LAN2"/>
<dbReference type="PANTHER" id="PTHR23342:SF0">
    <property type="entry name" value="N-ACETYLGLUTAMATE SYNTHASE, MITOCHONDRIAL"/>
    <property type="match status" value="1"/>
</dbReference>
<accession>A0A9K3LAN2</accession>
<keyword evidence="12" id="KW-1185">Reference proteome</keyword>
<keyword evidence="4" id="KW-0028">Amino-acid biosynthesis</keyword>
<evidence type="ECO:0000313" key="11">
    <source>
        <dbReference type="EMBL" id="KAG7358508.1"/>
    </source>
</evidence>
<evidence type="ECO:0000313" key="12">
    <source>
        <dbReference type="Proteomes" id="UP000693970"/>
    </source>
</evidence>
<name>A0A9K3LAN2_9STRA</name>
<dbReference type="GO" id="GO:0005524">
    <property type="term" value="F:ATP binding"/>
    <property type="evidence" value="ECO:0007669"/>
    <property type="project" value="UniProtKB-KW"/>
</dbReference>
<dbReference type="Proteomes" id="UP000693970">
    <property type="component" value="Unassembled WGS sequence"/>
</dbReference>
<dbReference type="GO" id="GO:0006526">
    <property type="term" value="P:L-arginine biosynthetic process"/>
    <property type="evidence" value="ECO:0007669"/>
    <property type="project" value="UniProtKB-KW"/>
</dbReference>
<dbReference type="GO" id="GO:0003991">
    <property type="term" value="F:acetylglutamate kinase activity"/>
    <property type="evidence" value="ECO:0007669"/>
    <property type="project" value="UniProtKB-EC"/>
</dbReference>
<feature type="region of interest" description="Disordered" evidence="9">
    <location>
        <begin position="50"/>
        <end position="69"/>
    </location>
</feature>
<evidence type="ECO:0000256" key="3">
    <source>
        <dbReference type="ARBA" id="ARBA00022571"/>
    </source>
</evidence>
<sequence>MNPTYADDFRGPPALNSRVDADSDSGFVRIAPTSSANRRSLPDNRAILTDIPTSESSAPTDSPAPAPTMCSHGSIGCDVPFALSAIPPTGDGDLRAALEAVSLFASNILAYQTSGDLRAALASVSSFTSTVLAHHLQPSADSSIESGPALSAPHSTSQPPASTATDAPSLVDTAAATAAPVLCFHDPTTLASSSCPSSDYSVSAYQPIELPSEFGQSALAHCPVHTGPLLLCSSAVSSDISCHPTMNLCPSLAFLPWPPFAPPWDHPFGFPLAPAPPWCFSSWFSPGPWTPLDTVLPVIGLFSVLLLFLSDCLMCCHHCPSVWTLSVASALPLLLSEYFLCCHHCPSVWTLGSAYTLHDRSLLPPYLHFPSPKSIPCGGACSPAPVLCLQHLLPAPVYYGACSLAPILCFLLALHGHAHPDILQPATPVQVAILWPIQPPRVSTFASLQPLTSAKLVIDLPPSWPHLRPCPTFDLDSMLRVALALLLLVFSHRKWLPASSSPHPAPASSFHPCLPSLLATLWSQREHLLVAPPWPSTAGLVLQREHVPTVAPPWLSPLRFIPPKEHSSSFSPYLPLTQLLFQREHSLLPPLLLFLGPVSAHWQELSFGFILSSLRECSRQPSLSALLLQEPPCFWPFDDPLFSGITYPMLLATAVNDSLCPHDISASLVYPPLAIVAPSTTFITRLYDTPENFADVATTIADAAGALAGKTIVVKYGGNAMTSPELKAGFCQDVATLQKLGIRVVVVHGGGPQINSMLEKVGVESRFEGGMRVSSKEVVEVAEMVLCGSVNKEISSTICLAGGKAIGLSGRDDSLLQCVKKINKDGYDLGNVGEVEFVNTKLLNDLLDMGICPVVSPIGTGIGEEKDVAYNVNADVAAGRIAGELRAARALFLTDIAGVLDKEMKLMPNLSCDDIDSLIDDETITGGMIPKVSYATSAVKLGVGGAFITDGRVPHALLKEVLGGGASGTGSGGGGTFVSL</sequence>
<feature type="domain" description="Aspartate/glutamate/uridylate kinase" evidence="10">
    <location>
        <begin position="710"/>
        <end position="949"/>
    </location>
</feature>
<feature type="region of interest" description="Disordered" evidence="9">
    <location>
        <begin position="140"/>
        <end position="167"/>
    </location>
</feature>
<dbReference type="InterPro" id="IPR001048">
    <property type="entry name" value="Asp/Glu/Uridylate_kinase"/>
</dbReference>
<reference evidence="11" key="1">
    <citation type="journal article" date="2021" name="Sci. Rep.">
        <title>Diploid genomic architecture of Nitzschia inconspicua, an elite biomass production diatom.</title>
        <authorList>
            <person name="Oliver A."/>
            <person name="Podell S."/>
            <person name="Pinowska A."/>
            <person name="Traller J.C."/>
            <person name="Smith S.R."/>
            <person name="McClure R."/>
            <person name="Beliaev A."/>
            <person name="Bohutskyi P."/>
            <person name="Hill E.A."/>
            <person name="Rabines A."/>
            <person name="Zheng H."/>
            <person name="Allen L.Z."/>
            <person name="Kuo A."/>
            <person name="Grigoriev I.V."/>
            <person name="Allen A.E."/>
            <person name="Hazlebeck D."/>
            <person name="Allen E.E."/>
        </authorList>
    </citation>
    <scope>NUCLEOTIDE SEQUENCE</scope>
    <source>
        <strain evidence="11">Hildebrandi</strain>
    </source>
</reference>
<dbReference type="NCBIfam" id="TIGR00761">
    <property type="entry name" value="argB"/>
    <property type="match status" value="1"/>
</dbReference>
<keyword evidence="8" id="KW-0067">ATP-binding</keyword>
<dbReference type="CDD" id="cd04238">
    <property type="entry name" value="AAK_NAGK-like"/>
    <property type="match status" value="1"/>
</dbReference>
<feature type="compositionally biased region" description="Polar residues" evidence="9">
    <location>
        <begin position="153"/>
        <end position="166"/>
    </location>
</feature>
<dbReference type="InterPro" id="IPR037528">
    <property type="entry name" value="ArgB"/>
</dbReference>
<dbReference type="OrthoDB" id="438291at2759"/>
<dbReference type="InterPro" id="IPR004662">
    <property type="entry name" value="AcgluKinase_fam"/>
</dbReference>
<dbReference type="HAMAP" id="MF_00082">
    <property type="entry name" value="ArgB"/>
    <property type="match status" value="1"/>
</dbReference>
<dbReference type="EMBL" id="JAGRRH010000014">
    <property type="protein sequence ID" value="KAG7358508.1"/>
    <property type="molecule type" value="Genomic_DNA"/>
</dbReference>
<keyword evidence="3" id="KW-0055">Arginine biosynthesis</keyword>
<evidence type="ECO:0000256" key="7">
    <source>
        <dbReference type="ARBA" id="ARBA00022777"/>
    </source>
</evidence>
<evidence type="ECO:0000256" key="4">
    <source>
        <dbReference type="ARBA" id="ARBA00022605"/>
    </source>
</evidence>
<keyword evidence="5" id="KW-0808">Transferase</keyword>
<organism evidence="11 12">
    <name type="scientific">Nitzschia inconspicua</name>
    <dbReference type="NCBI Taxonomy" id="303405"/>
    <lineage>
        <taxon>Eukaryota</taxon>
        <taxon>Sar</taxon>
        <taxon>Stramenopiles</taxon>
        <taxon>Ochrophyta</taxon>
        <taxon>Bacillariophyta</taxon>
        <taxon>Bacillariophyceae</taxon>
        <taxon>Bacillariophycidae</taxon>
        <taxon>Bacillariales</taxon>
        <taxon>Bacillariaceae</taxon>
        <taxon>Nitzschia</taxon>
    </lineage>
</organism>
<evidence type="ECO:0000259" key="10">
    <source>
        <dbReference type="Pfam" id="PF00696"/>
    </source>
</evidence>
<keyword evidence="7 11" id="KW-0418">Kinase</keyword>
<feature type="compositionally biased region" description="Low complexity" evidence="9">
    <location>
        <begin position="52"/>
        <end position="63"/>
    </location>
</feature>
<proteinExistence type="inferred from homology"/>
<evidence type="ECO:0000256" key="2">
    <source>
        <dbReference type="ARBA" id="ARBA00013065"/>
    </source>
</evidence>
<feature type="region of interest" description="Disordered" evidence="9">
    <location>
        <begin position="1"/>
        <end position="21"/>
    </location>
</feature>
<dbReference type="Pfam" id="PF00696">
    <property type="entry name" value="AA_kinase"/>
    <property type="match status" value="1"/>
</dbReference>
<evidence type="ECO:0000256" key="8">
    <source>
        <dbReference type="ARBA" id="ARBA00022840"/>
    </source>
</evidence>
<dbReference type="EC" id="2.7.2.8" evidence="2"/>
<gene>
    <name evidence="11" type="ORF">IV203_015097</name>
</gene>